<dbReference type="Proteomes" id="UP001141434">
    <property type="component" value="Unassembled WGS sequence"/>
</dbReference>
<feature type="transmembrane region" description="Helical" evidence="8">
    <location>
        <begin position="335"/>
        <end position="360"/>
    </location>
</feature>
<dbReference type="OrthoDB" id="10021397at2759"/>
<feature type="domain" description="Major facilitator superfamily (MFS) profile" evidence="9">
    <location>
        <begin position="71"/>
        <end position="560"/>
    </location>
</feature>
<keyword evidence="11" id="KW-1185">Reference proteome</keyword>
<proteinExistence type="inferred from homology"/>
<dbReference type="AlphaFoldDB" id="A0A9W9EMV3"/>
<comment type="subcellular location">
    <subcellularLocation>
        <location evidence="1">Membrane</location>
        <topology evidence="1">Multi-pass membrane protein</topology>
    </subcellularLocation>
</comment>
<feature type="transmembrane region" description="Helical" evidence="8">
    <location>
        <begin position="537"/>
        <end position="557"/>
    </location>
</feature>
<evidence type="ECO:0000256" key="5">
    <source>
        <dbReference type="ARBA" id="ARBA00023136"/>
    </source>
</evidence>
<name>A0A9W9EMV3_9EURO</name>
<dbReference type="GO" id="GO:0005886">
    <property type="term" value="C:plasma membrane"/>
    <property type="evidence" value="ECO:0007669"/>
    <property type="project" value="TreeGrafter"/>
</dbReference>
<feature type="transmembrane region" description="Helical" evidence="8">
    <location>
        <begin position="265"/>
        <end position="284"/>
    </location>
</feature>
<evidence type="ECO:0000256" key="3">
    <source>
        <dbReference type="ARBA" id="ARBA00022692"/>
    </source>
</evidence>
<feature type="transmembrane region" description="Helical" evidence="8">
    <location>
        <begin position="296"/>
        <end position="315"/>
    </location>
</feature>
<evidence type="ECO:0000313" key="11">
    <source>
        <dbReference type="Proteomes" id="UP001141434"/>
    </source>
</evidence>
<feature type="transmembrane region" description="Helical" evidence="8">
    <location>
        <begin position="372"/>
        <end position="393"/>
    </location>
</feature>
<organism evidence="10 11">
    <name type="scientific">Penicillium alfredii</name>
    <dbReference type="NCBI Taxonomy" id="1506179"/>
    <lineage>
        <taxon>Eukaryota</taxon>
        <taxon>Fungi</taxon>
        <taxon>Dikarya</taxon>
        <taxon>Ascomycota</taxon>
        <taxon>Pezizomycotina</taxon>
        <taxon>Eurotiomycetes</taxon>
        <taxon>Eurotiomycetidae</taxon>
        <taxon>Eurotiales</taxon>
        <taxon>Aspergillaceae</taxon>
        <taxon>Penicillium</taxon>
    </lineage>
</organism>
<feature type="transmembrane region" description="Helical" evidence="8">
    <location>
        <begin position="462"/>
        <end position="486"/>
    </location>
</feature>
<dbReference type="CDD" id="cd17502">
    <property type="entry name" value="MFS_Azr1_MDR_like"/>
    <property type="match status" value="1"/>
</dbReference>
<gene>
    <name evidence="10" type="ORF">NUU61_009188</name>
</gene>
<feature type="transmembrane region" description="Helical" evidence="8">
    <location>
        <begin position="135"/>
        <end position="154"/>
    </location>
</feature>
<keyword evidence="4 8" id="KW-1133">Transmembrane helix</keyword>
<evidence type="ECO:0000256" key="6">
    <source>
        <dbReference type="ARBA" id="ARBA00023180"/>
    </source>
</evidence>
<feature type="transmembrane region" description="Helical" evidence="8">
    <location>
        <begin position="68"/>
        <end position="93"/>
    </location>
</feature>
<dbReference type="InterPro" id="IPR020846">
    <property type="entry name" value="MFS_dom"/>
</dbReference>
<evidence type="ECO:0000256" key="1">
    <source>
        <dbReference type="ARBA" id="ARBA00004141"/>
    </source>
</evidence>
<dbReference type="Pfam" id="PF07690">
    <property type="entry name" value="MFS_1"/>
    <property type="match status" value="1"/>
</dbReference>
<feature type="transmembrane region" description="Helical" evidence="8">
    <location>
        <begin position="194"/>
        <end position="212"/>
    </location>
</feature>
<keyword evidence="6" id="KW-0325">Glycoprotein</keyword>
<dbReference type="RefSeq" id="XP_056508006.1">
    <property type="nucleotide sequence ID" value="XM_056659713.1"/>
</dbReference>
<feature type="region of interest" description="Disordered" evidence="7">
    <location>
        <begin position="1"/>
        <end position="22"/>
    </location>
</feature>
<feature type="compositionally biased region" description="Polar residues" evidence="7">
    <location>
        <begin position="7"/>
        <end position="22"/>
    </location>
</feature>
<sequence length="570" mass="61073">MREKPSSIKSTQSSKMPQETKVLSSTCEISSVQTTSPSLAADAPKENAEVQSEAVKDKEREYITGTKLAMVIVAVTLVCFLVLLDTSIIVTAIPSITTQFHSLQDLGWYGSSYQIASAALQPLTGRVYTNFKTKWTFLTFFFIFELGSLLCGLANSSKMLIIARAVAGLGSSGLMNGSITILTSSVPLHKSPPLIGVLMGFSQMGVLLGPLLGGAFTEYSTWRWCFYINLPIGAVVAALLVFIHVPEQTAKPSGISTLTIIRHKLDLLGFALFAPAAIQLLLALEYGGKQYAWNSPTVIGLFCGAAATFIVFLLWEHRQGDEAMIPLSMVSKRPVWSSCLMMWTIFAMMLSASYCLPIYFQSIKNETPMMSGVYLLPSILSQLALAVISGALIGKLGYYLPWGVACGVIAAIANGLISTWTPHTSPATLIGYQILLGAGRGAGFQTPLIAIQNTLPTTQISIAMSILMFSQNFSGAMFLTFTDVILDNGLKSLVPKYAPHANAQAIIAAGATGFRSVVAGRDLAGVLQAYSKSINHVFYMAAALGVCCLIFASGMGWKDVRMKKPAAGQV</sequence>
<keyword evidence="5 8" id="KW-0472">Membrane</keyword>
<reference evidence="10" key="2">
    <citation type="journal article" date="2023" name="IMA Fungus">
        <title>Comparative genomic study of the Penicillium genus elucidates a diverse pangenome and 15 lateral gene transfer events.</title>
        <authorList>
            <person name="Petersen C."/>
            <person name="Sorensen T."/>
            <person name="Nielsen M.R."/>
            <person name="Sondergaard T.E."/>
            <person name="Sorensen J.L."/>
            <person name="Fitzpatrick D.A."/>
            <person name="Frisvad J.C."/>
            <person name="Nielsen K.L."/>
        </authorList>
    </citation>
    <scope>NUCLEOTIDE SEQUENCE</scope>
    <source>
        <strain evidence="10">IBT 34128</strain>
    </source>
</reference>
<feature type="transmembrane region" description="Helical" evidence="8">
    <location>
        <begin position="224"/>
        <end position="245"/>
    </location>
</feature>
<dbReference type="GO" id="GO:0022857">
    <property type="term" value="F:transmembrane transporter activity"/>
    <property type="evidence" value="ECO:0007669"/>
    <property type="project" value="InterPro"/>
</dbReference>
<protein>
    <recommendedName>
        <fullName evidence="9">Major facilitator superfamily (MFS) profile domain-containing protein</fullName>
    </recommendedName>
</protein>
<dbReference type="InterPro" id="IPR011701">
    <property type="entry name" value="MFS"/>
</dbReference>
<comment type="similarity">
    <text evidence="2">Belongs to the major facilitator superfamily. TCR/Tet family.</text>
</comment>
<keyword evidence="3 8" id="KW-0812">Transmembrane</keyword>
<dbReference type="FunFam" id="1.20.1720.10:FF:000012">
    <property type="entry name" value="MFS toxin efflux pump (AflT)"/>
    <property type="match status" value="1"/>
</dbReference>
<evidence type="ECO:0000259" key="9">
    <source>
        <dbReference type="PROSITE" id="PS50850"/>
    </source>
</evidence>
<dbReference type="PANTHER" id="PTHR23501:SF193">
    <property type="entry name" value="MULTIDRUG TRANSPORTER, PUTATIVE (AFU_ORTHOLOGUE AFUA_8G00940)-RELATED"/>
    <property type="match status" value="1"/>
</dbReference>
<feature type="transmembrane region" description="Helical" evidence="8">
    <location>
        <begin position="161"/>
        <end position="182"/>
    </location>
</feature>
<evidence type="ECO:0000256" key="8">
    <source>
        <dbReference type="SAM" id="Phobius"/>
    </source>
</evidence>
<evidence type="ECO:0000256" key="7">
    <source>
        <dbReference type="SAM" id="MobiDB-lite"/>
    </source>
</evidence>
<reference evidence="10" key="1">
    <citation type="submission" date="2022-11" db="EMBL/GenBank/DDBJ databases">
        <authorList>
            <person name="Petersen C."/>
        </authorList>
    </citation>
    <scope>NUCLEOTIDE SEQUENCE</scope>
    <source>
        <strain evidence="10">IBT 34128</strain>
    </source>
</reference>
<comment type="caution">
    <text evidence="10">The sequence shown here is derived from an EMBL/GenBank/DDBJ whole genome shotgun (WGS) entry which is preliminary data.</text>
</comment>
<dbReference type="Gene3D" id="1.20.1250.20">
    <property type="entry name" value="MFS general substrate transporter like domains"/>
    <property type="match status" value="2"/>
</dbReference>
<evidence type="ECO:0000313" key="10">
    <source>
        <dbReference type="EMBL" id="KAJ5084609.1"/>
    </source>
</evidence>
<dbReference type="GeneID" id="81398882"/>
<dbReference type="SUPFAM" id="SSF103473">
    <property type="entry name" value="MFS general substrate transporter"/>
    <property type="match status" value="1"/>
</dbReference>
<feature type="transmembrane region" description="Helical" evidence="8">
    <location>
        <begin position="399"/>
        <end position="417"/>
    </location>
</feature>
<dbReference type="EMBL" id="JAPMSZ010000011">
    <property type="protein sequence ID" value="KAJ5084609.1"/>
    <property type="molecule type" value="Genomic_DNA"/>
</dbReference>
<evidence type="ECO:0000256" key="2">
    <source>
        <dbReference type="ARBA" id="ARBA00007520"/>
    </source>
</evidence>
<dbReference type="InterPro" id="IPR036259">
    <property type="entry name" value="MFS_trans_sf"/>
</dbReference>
<dbReference type="FunFam" id="1.20.1250.20:FF:000196">
    <property type="entry name" value="MFS toxin efflux pump (AflT)"/>
    <property type="match status" value="1"/>
</dbReference>
<accession>A0A9W9EMV3</accession>
<dbReference type="PANTHER" id="PTHR23501">
    <property type="entry name" value="MAJOR FACILITATOR SUPERFAMILY"/>
    <property type="match status" value="1"/>
</dbReference>
<dbReference type="PROSITE" id="PS50850">
    <property type="entry name" value="MFS"/>
    <property type="match status" value="1"/>
</dbReference>
<evidence type="ECO:0000256" key="4">
    <source>
        <dbReference type="ARBA" id="ARBA00022989"/>
    </source>
</evidence>